<dbReference type="InterPro" id="IPR015374">
    <property type="entry name" value="ChAPs"/>
</dbReference>
<dbReference type="GO" id="GO:0032991">
    <property type="term" value="C:protein-containing complex"/>
    <property type="evidence" value="ECO:0007669"/>
    <property type="project" value="UniProtKB-ARBA"/>
</dbReference>
<name>A0A432ZJB3_9GAMM</name>
<dbReference type="PROSITE" id="PS50005">
    <property type="entry name" value="TPR"/>
    <property type="match status" value="1"/>
</dbReference>
<proteinExistence type="predicted"/>
<keyword evidence="4" id="KW-1185">Reference proteome</keyword>
<dbReference type="Gene3D" id="1.25.40.10">
    <property type="entry name" value="Tetratricopeptide repeat domain"/>
    <property type="match status" value="3"/>
</dbReference>
<dbReference type="OrthoDB" id="5592888at2"/>
<dbReference type="GO" id="GO:0012505">
    <property type="term" value="C:endomembrane system"/>
    <property type="evidence" value="ECO:0007669"/>
    <property type="project" value="UniProtKB-ARBA"/>
</dbReference>
<dbReference type="RefSeq" id="WP_126784383.1">
    <property type="nucleotide sequence ID" value="NZ_PIQF01000001.1"/>
</dbReference>
<feature type="chain" id="PRO_5019581802" evidence="2">
    <location>
        <begin position="26"/>
        <end position="431"/>
    </location>
</feature>
<dbReference type="AlphaFoldDB" id="A0A432ZJB3"/>
<protein>
    <submittedName>
        <fullName evidence="3">Uncharacterized protein</fullName>
    </submittedName>
</protein>
<comment type="caution">
    <text evidence="3">The sequence shown here is derived from an EMBL/GenBank/DDBJ whole genome shotgun (WGS) entry which is preliminary data.</text>
</comment>
<gene>
    <name evidence="3" type="ORF">CWI81_06195</name>
</gene>
<keyword evidence="2" id="KW-0732">Signal</keyword>
<keyword evidence="1" id="KW-0802">TPR repeat</keyword>
<evidence type="ECO:0000256" key="2">
    <source>
        <dbReference type="SAM" id="SignalP"/>
    </source>
</evidence>
<dbReference type="InterPro" id="IPR011990">
    <property type="entry name" value="TPR-like_helical_dom_sf"/>
</dbReference>
<organism evidence="3 4">
    <name type="scientific">Idiomarina seosinensis</name>
    <dbReference type="NCBI Taxonomy" id="281739"/>
    <lineage>
        <taxon>Bacteria</taxon>
        <taxon>Pseudomonadati</taxon>
        <taxon>Pseudomonadota</taxon>
        <taxon>Gammaproteobacteria</taxon>
        <taxon>Alteromonadales</taxon>
        <taxon>Idiomarinaceae</taxon>
        <taxon>Idiomarina</taxon>
    </lineage>
</organism>
<feature type="repeat" description="TPR" evidence="1">
    <location>
        <begin position="377"/>
        <end position="410"/>
    </location>
</feature>
<dbReference type="SUPFAM" id="SSF48452">
    <property type="entry name" value="TPR-like"/>
    <property type="match status" value="2"/>
</dbReference>
<dbReference type="Pfam" id="PF09295">
    <property type="entry name" value="ChAPs"/>
    <property type="match status" value="1"/>
</dbReference>
<dbReference type="GO" id="GO:0016192">
    <property type="term" value="P:vesicle-mediated transport"/>
    <property type="evidence" value="ECO:0007669"/>
    <property type="project" value="UniProtKB-ARBA"/>
</dbReference>
<evidence type="ECO:0000256" key="1">
    <source>
        <dbReference type="PROSITE-ProRule" id="PRU00339"/>
    </source>
</evidence>
<accession>A0A432ZJB3</accession>
<feature type="signal peptide" evidence="2">
    <location>
        <begin position="1"/>
        <end position="25"/>
    </location>
</feature>
<dbReference type="GO" id="GO:0005737">
    <property type="term" value="C:cytoplasm"/>
    <property type="evidence" value="ECO:0007669"/>
    <property type="project" value="UniProtKB-ARBA"/>
</dbReference>
<dbReference type="EMBL" id="PIQF01000001">
    <property type="protein sequence ID" value="RUO78056.1"/>
    <property type="molecule type" value="Genomic_DNA"/>
</dbReference>
<evidence type="ECO:0000313" key="4">
    <source>
        <dbReference type="Proteomes" id="UP000287908"/>
    </source>
</evidence>
<dbReference type="InterPro" id="IPR019734">
    <property type="entry name" value="TPR_rpt"/>
</dbReference>
<sequence>MKAAMKTFVSALAFASVLVAVPATAQDLGFEIPSKETVKAQKENRDNQAASQGVGRAIMDAFELYEQEQLKEAIAVLEEEYPEVDGGYDKAYMGRFLGTLYAQDEQLDRALPILKAAADADVLGWNDQAASLKLAGQLALQDEQYENSIDYLVRWIKFTGEKDPQIFMFIANAYYQQKEFEKIVPFARAALNNADEPNKNVYTLLMASYYERKMYSQAIEILEEGLNRLPEVSQWWTQLAQFYMIEENLEKALATIEIAYLADYLDKEDQFKMLVQLYDNEGIPYKAAVTMAKHIDSGDIEATAKNMATAANSFHRAKEFAEAVNWYERAAAATDDAEDKGEYLRKQGSLLLQNEQYIAAATPLREALDYLEGNDQGRVYMSLAEAYFYGGEYREAMRYVNRAAEFDGQRRSARSWRGYIQSTAKRKGVDL</sequence>
<dbReference type="PANTHER" id="PTHR12558:SF13">
    <property type="entry name" value="CELL DIVISION CYCLE PROTEIN 27 HOMOLOG"/>
    <property type="match status" value="1"/>
</dbReference>
<reference evidence="3 4" key="1">
    <citation type="journal article" date="2011" name="Front. Microbiol.">
        <title>Genomic signatures of strain selection and enhancement in Bacillus atrophaeus var. globigii, a historical biowarfare simulant.</title>
        <authorList>
            <person name="Gibbons H.S."/>
            <person name="Broomall S.M."/>
            <person name="McNew L.A."/>
            <person name="Daligault H."/>
            <person name="Chapman C."/>
            <person name="Bruce D."/>
            <person name="Karavis M."/>
            <person name="Krepps M."/>
            <person name="McGregor P.A."/>
            <person name="Hong C."/>
            <person name="Park K.H."/>
            <person name="Akmal A."/>
            <person name="Feldman A."/>
            <person name="Lin J.S."/>
            <person name="Chang W.E."/>
            <person name="Higgs B.W."/>
            <person name="Demirev P."/>
            <person name="Lindquist J."/>
            <person name="Liem A."/>
            <person name="Fochler E."/>
            <person name="Read T.D."/>
            <person name="Tapia R."/>
            <person name="Johnson S."/>
            <person name="Bishop-Lilly K.A."/>
            <person name="Detter C."/>
            <person name="Han C."/>
            <person name="Sozhamannan S."/>
            <person name="Rosenzweig C.N."/>
            <person name="Skowronski E.W."/>
        </authorList>
    </citation>
    <scope>NUCLEOTIDE SEQUENCE [LARGE SCALE GENOMIC DNA]</scope>
    <source>
        <strain evidence="3 4">CL-SP19</strain>
    </source>
</reference>
<dbReference type="PANTHER" id="PTHR12558">
    <property type="entry name" value="CELL DIVISION CYCLE 16,23,27"/>
    <property type="match status" value="1"/>
</dbReference>
<evidence type="ECO:0000313" key="3">
    <source>
        <dbReference type="EMBL" id="RUO78056.1"/>
    </source>
</evidence>
<dbReference type="SMART" id="SM00028">
    <property type="entry name" value="TPR"/>
    <property type="match status" value="6"/>
</dbReference>
<dbReference type="Proteomes" id="UP000287908">
    <property type="component" value="Unassembled WGS sequence"/>
</dbReference>